<feature type="compositionally biased region" description="Low complexity" evidence="2">
    <location>
        <begin position="87"/>
        <end position="96"/>
    </location>
</feature>
<dbReference type="OrthoDB" id="242713at2157"/>
<feature type="compositionally biased region" description="Acidic residues" evidence="2">
    <location>
        <begin position="60"/>
        <end position="86"/>
    </location>
</feature>
<feature type="compositionally biased region" description="Basic and acidic residues" evidence="2">
    <location>
        <begin position="167"/>
        <end position="176"/>
    </location>
</feature>
<keyword evidence="1" id="KW-0175">Coiled coil</keyword>
<feature type="coiled-coil region" evidence="1">
    <location>
        <begin position="251"/>
        <end position="377"/>
    </location>
</feature>
<dbReference type="KEGG" id="srub:C2R22_10690"/>
<evidence type="ECO:0008006" key="5">
    <source>
        <dbReference type="Google" id="ProtNLM"/>
    </source>
</evidence>
<name>A0A2I8VJE2_9EURY</name>
<sequence>MTSLTHPADHSVAELKDALEDVDDVEALERLLEAERTGEERVTAIDAIETRLDAVAPAETSDDADDAGDADAAEEVDAAPDGEPVADDMAGGADDGPSTQNGSAVVEEGWSKDTVVGVGRPVRDEAAATNGDAPVESSRRDSPVENGGRSTESGIRAAQNGKTAVEIPDRPSKRAEAASLSTTLSGADEDVGERLLENIERIRHTFEHSTTESGRMEARVRQLQTEVGDLKAYTNALEEFLDEEGTGRQVIESVRSDIASLETSLSEVESDVGIHGRNLGSLWDVVEDVEDELSRLHERLDEQRRGLEDDIEDVEDELREVRTAADERFGEHAHRLDSLDERHEEHESRFERVDGRVDEHAHRLQSLDEQHAEHDERFEATDDRHEAHANRLDSLGDRVDGHESRFERVGDRVDEHASTLSGVDETLSTHDEALDGLDDAVDVVSERVNTVSEEVDAVETRADDAAAEVRELDNEVTEGLADGSEERAKLAERIEDNAAAIESVRATVDDLAATVESLESRLGDSGSVEGRFADVEAELEELNEWREQLSSVLLSSAGADPKPAEQ</sequence>
<evidence type="ECO:0000256" key="1">
    <source>
        <dbReference type="SAM" id="Coils"/>
    </source>
</evidence>
<dbReference type="GeneID" id="35592563"/>
<dbReference type="Gene3D" id="1.10.287.1490">
    <property type="match status" value="2"/>
</dbReference>
<dbReference type="AlphaFoldDB" id="A0A2I8VJE2"/>
<gene>
    <name evidence="3" type="ORF">C2R22_10690</name>
</gene>
<dbReference type="EMBL" id="CP026309">
    <property type="protein sequence ID" value="AUV82057.1"/>
    <property type="molecule type" value="Genomic_DNA"/>
</dbReference>
<feature type="region of interest" description="Disordered" evidence="2">
    <location>
        <begin position="52"/>
        <end position="191"/>
    </location>
</feature>
<reference evidence="3 4" key="1">
    <citation type="submission" date="2018-01" db="EMBL/GenBank/DDBJ databases">
        <title>Complete genome sequence of Salinigranum rubrum GX10T, an extremely halophilic archaeon isolated from a marine solar saltern.</title>
        <authorList>
            <person name="Han S."/>
        </authorList>
    </citation>
    <scope>NUCLEOTIDE SEQUENCE [LARGE SCALE GENOMIC DNA]</scope>
    <source>
        <strain evidence="3 4">GX10</strain>
    </source>
</reference>
<accession>A0A2I8VJE2</accession>
<keyword evidence="4" id="KW-1185">Reference proteome</keyword>
<organism evidence="3 4">
    <name type="scientific">Salinigranum rubrum</name>
    <dbReference type="NCBI Taxonomy" id="755307"/>
    <lineage>
        <taxon>Archaea</taxon>
        <taxon>Methanobacteriati</taxon>
        <taxon>Methanobacteriota</taxon>
        <taxon>Stenosarchaea group</taxon>
        <taxon>Halobacteria</taxon>
        <taxon>Halobacteriales</taxon>
        <taxon>Haloferacaceae</taxon>
        <taxon>Salinigranum</taxon>
    </lineage>
</organism>
<evidence type="ECO:0000313" key="3">
    <source>
        <dbReference type="EMBL" id="AUV82057.1"/>
    </source>
</evidence>
<dbReference type="SUPFAM" id="SSF57997">
    <property type="entry name" value="Tropomyosin"/>
    <property type="match status" value="1"/>
</dbReference>
<dbReference type="Proteomes" id="UP000236584">
    <property type="component" value="Chromosome"/>
</dbReference>
<evidence type="ECO:0000313" key="4">
    <source>
        <dbReference type="Proteomes" id="UP000236584"/>
    </source>
</evidence>
<feature type="coiled-coil region" evidence="1">
    <location>
        <begin position="448"/>
        <end position="475"/>
    </location>
</feature>
<evidence type="ECO:0000256" key="2">
    <source>
        <dbReference type="SAM" id="MobiDB-lite"/>
    </source>
</evidence>
<dbReference type="PANTHER" id="PTHR18937">
    <property type="entry name" value="STRUCTURAL MAINTENANCE OF CHROMOSOMES SMC FAMILY MEMBER"/>
    <property type="match status" value="1"/>
</dbReference>
<proteinExistence type="predicted"/>
<protein>
    <recommendedName>
        <fullName evidence="5">t-SNARE coiled-coil homology domain-containing protein</fullName>
    </recommendedName>
</protein>
<dbReference type="RefSeq" id="WP_103425746.1">
    <property type="nucleotide sequence ID" value="NZ_CP026309.1"/>
</dbReference>